<evidence type="ECO:0000313" key="2">
    <source>
        <dbReference type="Proteomes" id="UP000474567"/>
    </source>
</evidence>
<sequence length="75" mass="9139">MSRSYIKNKIVGYTKKETEKRDKTIANKRFRRLVKVRLAKRDDVLPLIKEVSNIYLFDKDGKHYYAKMTKREMRK</sequence>
<gene>
    <name evidence="1" type="ORF">FLACOL7796_04163</name>
</gene>
<dbReference type="EMBL" id="CADCST010000131">
    <property type="protein sequence ID" value="CAA9202227.1"/>
    <property type="molecule type" value="Genomic_DNA"/>
</dbReference>
<evidence type="ECO:0000313" key="1">
    <source>
        <dbReference type="EMBL" id="CAA9202227.1"/>
    </source>
</evidence>
<keyword evidence="2" id="KW-1185">Reference proteome</keyword>
<accession>A0ABM8KNW6</accession>
<reference evidence="1 2" key="1">
    <citation type="submission" date="2020-02" db="EMBL/GenBank/DDBJ databases">
        <authorList>
            <person name="Criscuolo A."/>
        </authorList>
    </citation>
    <scope>NUCLEOTIDE SEQUENCE [LARGE SCALE GENOMIC DNA]</scope>
    <source>
        <strain evidence="1">CECT7796</strain>
    </source>
</reference>
<organism evidence="1 2">
    <name type="scientific">Flavobacterium collinsii</name>
    <dbReference type="NCBI Taxonomy" id="1114861"/>
    <lineage>
        <taxon>Bacteria</taxon>
        <taxon>Pseudomonadati</taxon>
        <taxon>Bacteroidota</taxon>
        <taxon>Flavobacteriia</taxon>
        <taxon>Flavobacteriales</taxon>
        <taxon>Flavobacteriaceae</taxon>
        <taxon>Flavobacterium</taxon>
    </lineage>
</organism>
<name>A0ABM8KNW6_9FLAO</name>
<dbReference type="Proteomes" id="UP000474567">
    <property type="component" value="Unassembled WGS sequence"/>
</dbReference>
<protein>
    <submittedName>
        <fullName evidence="1">Uncharacterized protein</fullName>
    </submittedName>
</protein>
<comment type="caution">
    <text evidence="1">The sequence shown here is derived from an EMBL/GenBank/DDBJ whole genome shotgun (WGS) entry which is preliminary data.</text>
</comment>
<dbReference type="RefSeq" id="WP_173967986.1">
    <property type="nucleotide sequence ID" value="NZ_CADCST010000131.1"/>
</dbReference>
<proteinExistence type="predicted"/>